<evidence type="ECO:0000256" key="2">
    <source>
        <dbReference type="ARBA" id="ARBA00046328"/>
    </source>
</evidence>
<feature type="compositionally biased region" description="Basic and acidic residues" evidence="3">
    <location>
        <begin position="247"/>
        <end position="257"/>
    </location>
</feature>
<dbReference type="InterPro" id="IPR052240">
    <property type="entry name" value="SAP_domain_ribonucleoprotein"/>
</dbReference>
<feature type="region of interest" description="Disordered" evidence="3">
    <location>
        <begin position="33"/>
        <end position="264"/>
    </location>
</feature>
<feature type="domain" description="SAP" evidence="4">
    <location>
        <begin position="4"/>
        <end position="38"/>
    </location>
</feature>
<dbReference type="InterPro" id="IPR040746">
    <property type="entry name" value="THO1_MOS11_C"/>
</dbReference>
<dbReference type="Pfam" id="PF02037">
    <property type="entry name" value="SAP"/>
    <property type="match status" value="1"/>
</dbReference>
<protein>
    <recommendedName>
        <fullName evidence="4">SAP domain-containing protein</fullName>
    </recommendedName>
</protein>
<dbReference type="Proteomes" id="UP001583280">
    <property type="component" value="Unassembled WGS sequence"/>
</dbReference>
<evidence type="ECO:0000256" key="3">
    <source>
        <dbReference type="SAM" id="MobiDB-lite"/>
    </source>
</evidence>
<dbReference type="EMBL" id="JAWDJO010000102">
    <property type="protein sequence ID" value="KAL1893838.1"/>
    <property type="molecule type" value="Genomic_DNA"/>
</dbReference>
<feature type="compositionally biased region" description="Acidic residues" evidence="3">
    <location>
        <begin position="49"/>
        <end position="60"/>
    </location>
</feature>
<feature type="compositionally biased region" description="Low complexity" evidence="3">
    <location>
        <begin position="215"/>
        <end position="227"/>
    </location>
</feature>
<feature type="compositionally biased region" description="Basic and acidic residues" evidence="3">
    <location>
        <begin position="136"/>
        <end position="167"/>
    </location>
</feature>
<dbReference type="PROSITE" id="PS50800">
    <property type="entry name" value="SAP"/>
    <property type="match status" value="1"/>
</dbReference>
<comment type="caution">
    <text evidence="5">The sequence shown here is derived from an EMBL/GenBank/DDBJ whole genome shotgun (WGS) entry which is preliminary data.</text>
</comment>
<dbReference type="SUPFAM" id="SSF68906">
    <property type="entry name" value="SAP domain"/>
    <property type="match status" value="1"/>
</dbReference>
<dbReference type="InterPro" id="IPR003034">
    <property type="entry name" value="SAP_dom"/>
</dbReference>
<organism evidence="5 6">
    <name type="scientific">Ceratocystis pirilliformis</name>
    <dbReference type="NCBI Taxonomy" id="259994"/>
    <lineage>
        <taxon>Eukaryota</taxon>
        <taxon>Fungi</taxon>
        <taxon>Dikarya</taxon>
        <taxon>Ascomycota</taxon>
        <taxon>Pezizomycotina</taxon>
        <taxon>Sordariomycetes</taxon>
        <taxon>Hypocreomycetidae</taxon>
        <taxon>Microascales</taxon>
        <taxon>Ceratocystidaceae</taxon>
        <taxon>Ceratocystis</taxon>
    </lineage>
</organism>
<keyword evidence="6" id="KW-1185">Reference proteome</keyword>
<accession>A0ABR3Z022</accession>
<evidence type="ECO:0000313" key="5">
    <source>
        <dbReference type="EMBL" id="KAL1893838.1"/>
    </source>
</evidence>
<feature type="compositionally biased region" description="Basic and acidic residues" evidence="3">
    <location>
        <begin position="35"/>
        <end position="45"/>
    </location>
</feature>
<evidence type="ECO:0000259" key="4">
    <source>
        <dbReference type="PROSITE" id="PS50800"/>
    </source>
</evidence>
<gene>
    <name evidence="5" type="ORF">Cpir12675_003957</name>
</gene>
<evidence type="ECO:0000256" key="1">
    <source>
        <dbReference type="ARBA" id="ARBA00022553"/>
    </source>
</evidence>
<feature type="compositionally biased region" description="Low complexity" evidence="3">
    <location>
        <begin position="63"/>
        <end position="115"/>
    </location>
</feature>
<feature type="compositionally biased region" description="Basic and acidic residues" evidence="3">
    <location>
        <begin position="175"/>
        <end position="184"/>
    </location>
</feature>
<dbReference type="Gene3D" id="1.10.720.30">
    <property type="entry name" value="SAP domain"/>
    <property type="match status" value="1"/>
</dbReference>
<feature type="compositionally biased region" description="Basic and acidic residues" evidence="3">
    <location>
        <begin position="201"/>
        <end position="213"/>
    </location>
</feature>
<comment type="similarity">
    <text evidence="2">Belongs to the SAP domain-containing ribonucleoprotein family.</text>
</comment>
<dbReference type="Pfam" id="PF18592">
    <property type="entry name" value="Tho1_MOS11_C"/>
    <property type="match status" value="1"/>
</dbReference>
<dbReference type="PANTHER" id="PTHR46551:SF1">
    <property type="entry name" value="SAP DOMAIN-CONTAINING RIBONUCLEOPROTEIN"/>
    <property type="match status" value="1"/>
</dbReference>
<proteinExistence type="inferred from homology"/>
<reference evidence="5 6" key="1">
    <citation type="journal article" date="2024" name="IMA Fungus">
        <title>IMA Genome - F19 : A genome assembly and annotation guide to empower mycologists, including annotated draft genome sequences of Ceratocystis pirilliformis, Diaporthe australafricana, Fusarium ophioides, Paecilomyces lecythidis, and Sporothrix stenoceras.</title>
        <authorList>
            <person name="Aylward J."/>
            <person name="Wilson A.M."/>
            <person name="Visagie C.M."/>
            <person name="Spraker J."/>
            <person name="Barnes I."/>
            <person name="Buitendag C."/>
            <person name="Ceriani C."/>
            <person name="Del Mar Angel L."/>
            <person name="du Plessis D."/>
            <person name="Fuchs T."/>
            <person name="Gasser K."/>
            <person name="Kramer D."/>
            <person name="Li W."/>
            <person name="Munsamy K."/>
            <person name="Piso A."/>
            <person name="Price J.L."/>
            <person name="Sonnekus B."/>
            <person name="Thomas C."/>
            <person name="van der Nest A."/>
            <person name="van Dijk A."/>
            <person name="van Heerden A."/>
            <person name="van Vuuren N."/>
            <person name="Yilmaz N."/>
            <person name="Duong T.A."/>
            <person name="van der Merwe N.A."/>
            <person name="Wingfield M.J."/>
            <person name="Wingfield B.D."/>
        </authorList>
    </citation>
    <scope>NUCLEOTIDE SEQUENCE [LARGE SCALE GENOMIC DNA]</scope>
    <source>
        <strain evidence="5 6">CMW 12675</strain>
    </source>
</reference>
<name>A0ABR3Z022_9PEZI</name>
<feature type="compositionally biased region" description="Gly residues" evidence="3">
    <location>
        <begin position="228"/>
        <end position="237"/>
    </location>
</feature>
<dbReference type="SMART" id="SM00513">
    <property type="entry name" value="SAP"/>
    <property type="match status" value="1"/>
</dbReference>
<feature type="compositionally biased region" description="Polar residues" evidence="3">
    <location>
        <begin position="119"/>
        <end position="133"/>
    </location>
</feature>
<sequence>MVDYASLKVPELKKVLSERGLTTTGNKADLIARLTADDQRTKEKSAPAAEDEIDYSDDEPAVASEKAPEPTASAAPATAPAAEAPVEAPTTAPASEANSESEADAAAAPPATTDAATKEPTNATNLASLPSTDTAEEVRKRAERAKRFGIDDENALKRTERATRFGVEESQMTKMLDEALPERQPRKRGRENGNGGANKRQSMDRRGHNDRRNRYGGQRNHNNNRGGNIQGGNGGGQSKRTGALDDPSERAKAEARAKRFSSTA</sequence>
<keyword evidence="1" id="KW-0597">Phosphoprotein</keyword>
<evidence type="ECO:0000313" key="6">
    <source>
        <dbReference type="Proteomes" id="UP001583280"/>
    </source>
</evidence>
<dbReference type="InterPro" id="IPR036361">
    <property type="entry name" value="SAP_dom_sf"/>
</dbReference>
<dbReference type="PANTHER" id="PTHR46551">
    <property type="entry name" value="SAP DOMAIN-CONTAINING RIBONUCLEOPROTEIN"/>
    <property type="match status" value="1"/>
</dbReference>